<keyword evidence="2 3" id="KW-0862">Zinc</keyword>
<evidence type="ECO:0000259" key="5">
    <source>
        <dbReference type="Pfam" id="PF20511"/>
    </source>
</evidence>
<dbReference type="CDD" id="cd07010">
    <property type="entry name" value="cupin_PMI_type_I_N_bac"/>
    <property type="match status" value="1"/>
</dbReference>
<evidence type="ECO:0000256" key="4">
    <source>
        <dbReference type="PIRSR" id="PIRSR036894-2"/>
    </source>
</evidence>
<dbReference type="AlphaFoldDB" id="A0A7V8VFE6"/>
<feature type="binding site" evidence="3">
    <location>
        <position position="106"/>
    </location>
    <ligand>
        <name>Zn(2+)</name>
        <dbReference type="ChEBI" id="CHEBI:29105"/>
    </ligand>
</feature>
<dbReference type="Gene3D" id="2.60.120.10">
    <property type="entry name" value="Jelly Rolls"/>
    <property type="match status" value="2"/>
</dbReference>
<sequence>MQSLYPLRFEPILKSMLWGGQRLPALLRQSWPGRQSIGEAWLISDLPGNATVVSNGHWKGATLRELLQREADRILGQQQQQWRKAGQFPLLLKFIDAQRELSVQVHPDDEQAARMGAGPCGKTEAWVVLDRHPQRSRIYAGLHAGVTEASFRHALQEGRVAETLHDFVPQVGDCLFLPAGTVHALGAELLVFEIQQASDVTYRLYDWDRVDPVTGQPRPLQVEQALACIDWSRGPCQPVQPAVAMQGSLRREGLIHCRYFTLERLTLFGPAAVGNPGSCHILVALKGTTLLEWEGQTESLTAGDVLLIPAALGIVHLTPLSEPVTVLVCGLGEETTG</sequence>
<dbReference type="EMBL" id="JACEFB010000010">
    <property type="protein sequence ID" value="MBA2227029.1"/>
    <property type="molecule type" value="Genomic_DNA"/>
</dbReference>
<feature type="active site" evidence="4">
    <location>
        <position position="203"/>
    </location>
</feature>
<dbReference type="Proteomes" id="UP000542342">
    <property type="component" value="Unassembled WGS sequence"/>
</dbReference>
<dbReference type="PANTHER" id="PTHR42742">
    <property type="entry name" value="TRANSCRIPTIONAL REPRESSOR MPRA"/>
    <property type="match status" value="1"/>
</dbReference>
<dbReference type="PIRSF" id="PIRSF036894">
    <property type="entry name" value="PMI_Firm_short"/>
    <property type="match status" value="1"/>
</dbReference>
<gene>
    <name evidence="6" type="ORF">H0921_12750</name>
</gene>
<keyword evidence="6" id="KW-0413">Isomerase</keyword>
<accession>A0A7V8VFE6</accession>
<protein>
    <submittedName>
        <fullName evidence="6">Class I mannose-6-phosphate isomerase</fullName>
    </submittedName>
</protein>
<feature type="binding site" evidence="3">
    <location>
        <position position="124"/>
    </location>
    <ligand>
        <name>Zn(2+)</name>
        <dbReference type="ChEBI" id="CHEBI:29105"/>
    </ligand>
</feature>
<evidence type="ECO:0000256" key="1">
    <source>
        <dbReference type="ARBA" id="ARBA00022723"/>
    </source>
</evidence>
<feature type="domain" description="Phosphomannose isomerase type I catalytic" evidence="5">
    <location>
        <begin position="8"/>
        <end position="114"/>
    </location>
</feature>
<dbReference type="InterPro" id="IPR051804">
    <property type="entry name" value="Carb_Metab_Reg_Kinase/Isom"/>
</dbReference>
<comment type="caution">
    <text evidence="6">The sequence shown here is derived from an EMBL/GenBank/DDBJ whole genome shotgun (WGS) entry which is preliminary data.</text>
</comment>
<dbReference type="InterPro" id="IPR014710">
    <property type="entry name" value="RmlC-like_jellyroll"/>
</dbReference>
<evidence type="ECO:0000313" key="6">
    <source>
        <dbReference type="EMBL" id="MBA2227029.1"/>
    </source>
</evidence>
<dbReference type="PANTHER" id="PTHR42742:SF3">
    <property type="entry name" value="FRUCTOKINASE"/>
    <property type="match status" value="1"/>
</dbReference>
<proteinExistence type="predicted"/>
<dbReference type="GO" id="GO:0008270">
    <property type="term" value="F:zinc ion binding"/>
    <property type="evidence" value="ECO:0007669"/>
    <property type="project" value="InterPro"/>
</dbReference>
<feature type="binding site" evidence="3">
    <location>
        <position position="183"/>
    </location>
    <ligand>
        <name>Zn(2+)</name>
        <dbReference type="ChEBI" id="CHEBI:29105"/>
    </ligand>
</feature>
<dbReference type="InterPro" id="IPR011051">
    <property type="entry name" value="RmlC_Cupin_sf"/>
</dbReference>
<organism evidence="6 7">
    <name type="scientific">Thermogemmata fonticola</name>
    <dbReference type="NCBI Taxonomy" id="2755323"/>
    <lineage>
        <taxon>Bacteria</taxon>
        <taxon>Pseudomonadati</taxon>
        <taxon>Planctomycetota</taxon>
        <taxon>Planctomycetia</taxon>
        <taxon>Gemmatales</taxon>
        <taxon>Gemmataceae</taxon>
        <taxon>Thermogemmata</taxon>
    </lineage>
</organism>
<dbReference type="InterPro" id="IPR046457">
    <property type="entry name" value="PMI_typeI_cat"/>
</dbReference>
<dbReference type="GO" id="GO:0005975">
    <property type="term" value="P:carbohydrate metabolic process"/>
    <property type="evidence" value="ECO:0007669"/>
    <property type="project" value="InterPro"/>
</dbReference>
<name>A0A7V8VFE6_9BACT</name>
<dbReference type="Pfam" id="PF20511">
    <property type="entry name" value="PMI_typeI_cat"/>
    <property type="match status" value="1"/>
</dbReference>
<keyword evidence="7" id="KW-1185">Reference proteome</keyword>
<evidence type="ECO:0000256" key="3">
    <source>
        <dbReference type="PIRSR" id="PIRSR036894-1"/>
    </source>
</evidence>
<dbReference type="SUPFAM" id="SSF51182">
    <property type="entry name" value="RmlC-like cupins"/>
    <property type="match status" value="1"/>
</dbReference>
<reference evidence="6 7" key="1">
    <citation type="submission" date="2020-07" db="EMBL/GenBank/DDBJ databases">
        <title>Thermogemmata thermophila gen. nov., sp. nov., a novel moderate thermophilic planctomycete from a Kamchatka hot spring.</title>
        <authorList>
            <person name="Elcheninov A.G."/>
            <person name="Podosokorskaya O.A."/>
            <person name="Kovaleva O.L."/>
            <person name="Novikov A."/>
            <person name="Bonch-Osmolovskaya E.A."/>
            <person name="Toshchakov S.V."/>
            <person name="Kublanov I.V."/>
        </authorList>
    </citation>
    <scope>NUCLEOTIDE SEQUENCE [LARGE SCALE GENOMIC DNA]</scope>
    <source>
        <strain evidence="6 7">2918</strain>
    </source>
</reference>
<comment type="cofactor">
    <cofactor evidence="3">
        <name>Zn(2+)</name>
        <dbReference type="ChEBI" id="CHEBI:29105"/>
    </cofactor>
    <text evidence="3">Binds 1 zinc ion per subunit.</text>
</comment>
<evidence type="ECO:0000256" key="2">
    <source>
        <dbReference type="ARBA" id="ARBA00022833"/>
    </source>
</evidence>
<dbReference type="GO" id="GO:0004476">
    <property type="term" value="F:mannose-6-phosphate isomerase activity"/>
    <property type="evidence" value="ECO:0007669"/>
    <property type="project" value="InterPro"/>
</dbReference>
<dbReference type="InterPro" id="IPR014628">
    <property type="entry name" value="Man6P_isomerase_Firm_short"/>
</dbReference>
<dbReference type="RefSeq" id="WP_194538742.1">
    <property type="nucleotide sequence ID" value="NZ_JACEFB010000010.1"/>
</dbReference>
<keyword evidence="1 3" id="KW-0479">Metal-binding</keyword>
<evidence type="ECO:0000313" key="7">
    <source>
        <dbReference type="Proteomes" id="UP000542342"/>
    </source>
</evidence>